<dbReference type="Proteomes" id="UP001597063">
    <property type="component" value="Unassembled WGS sequence"/>
</dbReference>
<evidence type="ECO:0000313" key="2">
    <source>
        <dbReference type="Proteomes" id="UP001597063"/>
    </source>
</evidence>
<gene>
    <name evidence="1" type="ORF">ACFQZM_06750</name>
</gene>
<protein>
    <recommendedName>
        <fullName evidence="3">Lipoprotein</fullName>
    </recommendedName>
</protein>
<organism evidence="1 2">
    <name type="scientific">Actinomadura fibrosa</name>
    <dbReference type="NCBI Taxonomy" id="111802"/>
    <lineage>
        <taxon>Bacteria</taxon>
        <taxon>Bacillati</taxon>
        <taxon>Actinomycetota</taxon>
        <taxon>Actinomycetes</taxon>
        <taxon>Streptosporangiales</taxon>
        <taxon>Thermomonosporaceae</taxon>
        <taxon>Actinomadura</taxon>
    </lineage>
</organism>
<accession>A0ABW2XCI8</accession>
<keyword evidence="2" id="KW-1185">Reference proteome</keyword>
<dbReference type="RefSeq" id="WP_131756275.1">
    <property type="nucleotide sequence ID" value="NZ_CAACUY010000014.1"/>
</dbReference>
<evidence type="ECO:0008006" key="3">
    <source>
        <dbReference type="Google" id="ProtNLM"/>
    </source>
</evidence>
<sequence>MRYNRVIAAVAIVAALTACQGGSDFDPTPRAVRAGEVVVIAGQPELAGAARDGEYAVQASARSDGGLAVDPIGGQIYFPALDDDDPRVQRIERDGRITGIRSGNPGDEIALQGDGLWVMSSSFRLLMTRVSIATHAKTEIVNLSDFKHGVKMLDAKGAPVATTIREEWSKDWRDARFMIRGDGTPVIVSGEGRLLEVQEKNDFREWEPKGYPAALRRLTKKAKLRPTDIVPLGRQGALILGEGGLIRIDDNGELREVAIPPTVGGFQMWTTAVPLADGSTLLLGGHSAQEKEPRVGLVRPTEDVVTASFGRAVPCDRFDGSLASVAASDPGGVAHLPDGSYVISDKECGRIYNFRLPDRLTGTPYGK</sequence>
<name>A0ABW2XCI8_9ACTN</name>
<reference evidence="2" key="1">
    <citation type="journal article" date="2019" name="Int. J. Syst. Evol. Microbiol.">
        <title>The Global Catalogue of Microorganisms (GCM) 10K type strain sequencing project: providing services to taxonomists for standard genome sequencing and annotation.</title>
        <authorList>
            <consortium name="The Broad Institute Genomics Platform"/>
            <consortium name="The Broad Institute Genome Sequencing Center for Infectious Disease"/>
            <person name="Wu L."/>
            <person name="Ma J."/>
        </authorList>
    </citation>
    <scope>NUCLEOTIDE SEQUENCE [LARGE SCALE GENOMIC DNA]</scope>
    <source>
        <strain evidence="2">JCM 9371</strain>
    </source>
</reference>
<dbReference type="PROSITE" id="PS51257">
    <property type="entry name" value="PROKAR_LIPOPROTEIN"/>
    <property type="match status" value="1"/>
</dbReference>
<comment type="caution">
    <text evidence="1">The sequence shown here is derived from an EMBL/GenBank/DDBJ whole genome shotgun (WGS) entry which is preliminary data.</text>
</comment>
<proteinExistence type="predicted"/>
<dbReference type="EMBL" id="JBHTGP010000003">
    <property type="protein sequence ID" value="MFD0684186.1"/>
    <property type="molecule type" value="Genomic_DNA"/>
</dbReference>
<dbReference type="SUPFAM" id="SSF75011">
    <property type="entry name" value="3-carboxy-cis,cis-mucoante lactonizing enzyme"/>
    <property type="match status" value="1"/>
</dbReference>
<evidence type="ECO:0000313" key="1">
    <source>
        <dbReference type="EMBL" id="MFD0684186.1"/>
    </source>
</evidence>